<name>A0A859FDN7_9BACI</name>
<reference evidence="11" key="1">
    <citation type="submission" date="2019-07" db="EMBL/GenBank/DDBJ databases">
        <title>Bacillus alkalisoli sp. nov. isolated from saline soil.</title>
        <authorList>
            <person name="Sun J.-Q."/>
            <person name="Xu L."/>
        </authorList>
    </citation>
    <scope>NUCLEOTIDE SEQUENCE [LARGE SCALE GENOMIC DNA]</scope>
    <source>
        <strain evidence="11">M4U3P1</strain>
    </source>
</reference>
<evidence type="ECO:0000256" key="3">
    <source>
        <dbReference type="ARBA" id="ARBA00023136"/>
    </source>
</evidence>
<evidence type="ECO:0000259" key="8">
    <source>
        <dbReference type="PROSITE" id="PS50111"/>
    </source>
</evidence>
<dbReference type="AlphaFoldDB" id="A0A859FDN7"/>
<comment type="subcellular location">
    <subcellularLocation>
        <location evidence="1">Cell membrane</location>
    </subcellularLocation>
</comment>
<dbReference type="EMBL" id="CP041372">
    <property type="protein sequence ID" value="QKS70365.1"/>
    <property type="molecule type" value="Genomic_DNA"/>
</dbReference>
<dbReference type="SMART" id="SM00283">
    <property type="entry name" value="MA"/>
    <property type="match status" value="1"/>
</dbReference>
<evidence type="ECO:0000256" key="2">
    <source>
        <dbReference type="ARBA" id="ARBA00022475"/>
    </source>
</evidence>
<keyword evidence="7" id="KW-0175">Coiled coil</keyword>
<keyword evidence="2" id="KW-1003">Cell membrane</keyword>
<dbReference type="KEGG" id="psua:FLK61_26790"/>
<dbReference type="Gene3D" id="6.10.340.10">
    <property type="match status" value="1"/>
</dbReference>
<keyword evidence="11" id="KW-1185">Reference proteome</keyword>
<evidence type="ECO:0000313" key="10">
    <source>
        <dbReference type="EMBL" id="QKS70365.1"/>
    </source>
</evidence>
<keyword evidence="4 6" id="KW-0807">Transducer</keyword>
<dbReference type="InterPro" id="IPR003660">
    <property type="entry name" value="HAMP_dom"/>
</dbReference>
<evidence type="ECO:0000256" key="1">
    <source>
        <dbReference type="ARBA" id="ARBA00004236"/>
    </source>
</evidence>
<evidence type="ECO:0000256" key="4">
    <source>
        <dbReference type="ARBA" id="ARBA00023224"/>
    </source>
</evidence>
<gene>
    <name evidence="10" type="ORF">FLK61_26790</name>
</gene>
<dbReference type="InterPro" id="IPR004089">
    <property type="entry name" value="MCPsignal_dom"/>
</dbReference>
<sequence length="607" mass="67116">MSIHKKFTFIVALLLVSALLIISISFAITYNSDQLEASQENRFDSFLLADELRQSSDDLTRFARTYAATGDELYVTMYNEILAIRNGDQERPLDYQQIYWDFYASNREAPRGDTQAISLRDLMLQQGFTEEEFALLAESEENSNELVATEVLAMEAVATNIAPADAEPGESAQAFAIRILHDPTYHSQKAEIMQPINQFLTTLDTRTAQEVAFYQDRQVLLDTVKYVILGFLVVAMITNYFLMRSITRPLLKLEGGIKDLGNYQLTTSSNDAFTNLRNRKDEIGSIASSLSQLRSNFVRLINKIQVNISDTTHAADQLSVISSETEDASHQVAETITEVAEGANQQAYHTTTLFENVHDVTIKTSDAKALAEKSLHLAEQTTESASHGQRSIKEAREELCTVIQSMNKMNDSMQQLSERSDSIGQFVASITSIADQTNLLALNASIEAARAGEHGKGFSVVANEVRKLAEESNYAAKQITSLIDEMQHDTKSTSLAMDSRVKEVTQQLTLIETGEKVLTQVVTDAKRNEQASNETVLLLNQLESLSNEARASIQEISAIIEQSAAATEEVSASAQQQAASASTVKHHASDIEEMAKQLSASIHVFKV</sequence>
<keyword evidence="3" id="KW-0472">Membrane</keyword>
<dbReference type="PANTHER" id="PTHR32089">
    <property type="entry name" value="METHYL-ACCEPTING CHEMOTAXIS PROTEIN MCPB"/>
    <property type="match status" value="1"/>
</dbReference>
<dbReference type="PROSITE" id="PS50885">
    <property type="entry name" value="HAMP"/>
    <property type="match status" value="1"/>
</dbReference>
<evidence type="ECO:0000256" key="6">
    <source>
        <dbReference type="PROSITE-ProRule" id="PRU00284"/>
    </source>
</evidence>
<evidence type="ECO:0000256" key="7">
    <source>
        <dbReference type="SAM" id="Coils"/>
    </source>
</evidence>
<feature type="domain" description="Methyl-accepting transducer" evidence="8">
    <location>
        <begin position="321"/>
        <end position="578"/>
    </location>
</feature>
<protein>
    <recommendedName>
        <fullName evidence="12">Methyl-accepting chemotaxis protein</fullName>
    </recommendedName>
</protein>
<dbReference type="SUPFAM" id="SSF58104">
    <property type="entry name" value="Methyl-accepting chemotaxis protein (MCP) signaling domain"/>
    <property type="match status" value="1"/>
</dbReference>
<proteinExistence type="inferred from homology"/>
<feature type="coiled-coil region" evidence="7">
    <location>
        <begin position="528"/>
        <end position="562"/>
    </location>
</feature>
<dbReference type="RefSeq" id="WP_176008406.1">
    <property type="nucleotide sequence ID" value="NZ_CP041372.2"/>
</dbReference>
<evidence type="ECO:0000256" key="5">
    <source>
        <dbReference type="ARBA" id="ARBA00029447"/>
    </source>
</evidence>
<accession>A0A859FDN7</accession>
<dbReference type="Pfam" id="PF00015">
    <property type="entry name" value="MCPsignal"/>
    <property type="match status" value="1"/>
</dbReference>
<evidence type="ECO:0000259" key="9">
    <source>
        <dbReference type="PROSITE" id="PS50885"/>
    </source>
</evidence>
<comment type="similarity">
    <text evidence="5">Belongs to the methyl-accepting chemotaxis (MCP) protein family.</text>
</comment>
<dbReference type="Gene3D" id="1.10.287.950">
    <property type="entry name" value="Methyl-accepting chemotaxis protein"/>
    <property type="match status" value="1"/>
</dbReference>
<dbReference type="Proteomes" id="UP000318138">
    <property type="component" value="Chromosome"/>
</dbReference>
<feature type="domain" description="HAMP" evidence="9">
    <location>
        <begin position="244"/>
        <end position="302"/>
    </location>
</feature>
<dbReference type="GO" id="GO:0005886">
    <property type="term" value="C:plasma membrane"/>
    <property type="evidence" value="ECO:0007669"/>
    <property type="project" value="UniProtKB-SubCell"/>
</dbReference>
<dbReference type="PROSITE" id="PS50111">
    <property type="entry name" value="CHEMOTAXIS_TRANSDUC_2"/>
    <property type="match status" value="1"/>
</dbReference>
<evidence type="ECO:0008006" key="12">
    <source>
        <dbReference type="Google" id="ProtNLM"/>
    </source>
</evidence>
<dbReference type="GO" id="GO:0007165">
    <property type="term" value="P:signal transduction"/>
    <property type="evidence" value="ECO:0007669"/>
    <property type="project" value="UniProtKB-KW"/>
</dbReference>
<dbReference type="PANTHER" id="PTHR32089:SF112">
    <property type="entry name" value="LYSOZYME-LIKE PROTEIN-RELATED"/>
    <property type="match status" value="1"/>
</dbReference>
<organism evidence="10 11">
    <name type="scientific">Paenalkalicoccus suaedae</name>
    <dbReference type="NCBI Taxonomy" id="2592382"/>
    <lineage>
        <taxon>Bacteria</taxon>
        <taxon>Bacillati</taxon>
        <taxon>Bacillota</taxon>
        <taxon>Bacilli</taxon>
        <taxon>Bacillales</taxon>
        <taxon>Bacillaceae</taxon>
        <taxon>Paenalkalicoccus</taxon>
    </lineage>
</organism>
<evidence type="ECO:0000313" key="11">
    <source>
        <dbReference type="Proteomes" id="UP000318138"/>
    </source>
</evidence>